<dbReference type="EMBL" id="CAEKDK010000006">
    <property type="protein sequence ID" value="CAB4282571.1"/>
    <property type="molecule type" value="Genomic_DNA"/>
</dbReference>
<dbReference type="PANTHER" id="PTHR17630">
    <property type="entry name" value="DIENELACTONE HYDROLASE"/>
    <property type="match status" value="1"/>
</dbReference>
<evidence type="ECO:0000313" key="3">
    <source>
        <dbReference type="Proteomes" id="UP000507222"/>
    </source>
</evidence>
<accession>A0A6J5V2Z6</accession>
<gene>
    <name evidence="2" type="ORF">CURHAP_LOCUS36112</name>
</gene>
<evidence type="ECO:0000313" key="2">
    <source>
        <dbReference type="EMBL" id="CAB4282571.1"/>
    </source>
</evidence>
<organism evidence="2 3">
    <name type="scientific">Prunus armeniaca</name>
    <name type="common">Apricot</name>
    <name type="synonym">Armeniaca vulgaris</name>
    <dbReference type="NCBI Taxonomy" id="36596"/>
    <lineage>
        <taxon>Eukaryota</taxon>
        <taxon>Viridiplantae</taxon>
        <taxon>Streptophyta</taxon>
        <taxon>Embryophyta</taxon>
        <taxon>Tracheophyta</taxon>
        <taxon>Spermatophyta</taxon>
        <taxon>Magnoliopsida</taxon>
        <taxon>eudicotyledons</taxon>
        <taxon>Gunneridae</taxon>
        <taxon>Pentapetalae</taxon>
        <taxon>rosids</taxon>
        <taxon>fabids</taxon>
        <taxon>Rosales</taxon>
        <taxon>Rosaceae</taxon>
        <taxon>Amygdaloideae</taxon>
        <taxon>Amygdaleae</taxon>
        <taxon>Prunus</taxon>
    </lineage>
</organism>
<reference evidence="2 3" key="1">
    <citation type="submission" date="2020-05" db="EMBL/GenBank/DDBJ databases">
        <authorList>
            <person name="Campoy J."/>
            <person name="Schneeberger K."/>
            <person name="Spophaly S."/>
        </authorList>
    </citation>
    <scope>NUCLEOTIDE SEQUENCE [LARGE SCALE GENOMIC DNA]</scope>
    <source>
        <strain evidence="2">PruArmRojPasFocal</strain>
    </source>
</reference>
<evidence type="ECO:0000256" key="1">
    <source>
        <dbReference type="SAM" id="MobiDB-lite"/>
    </source>
</evidence>
<dbReference type="AlphaFoldDB" id="A0A6J5V2Z6"/>
<protein>
    <submittedName>
        <fullName evidence="2">Uncharacterized protein</fullName>
    </submittedName>
</protein>
<dbReference type="Proteomes" id="UP000507222">
    <property type="component" value="Unassembled WGS sequence"/>
</dbReference>
<proteinExistence type="predicted"/>
<sequence length="120" mass="13309">MVSMLRKLADKIASAAGFHVVVPDFFYGDPYIPDNAERPVSVWIVSWNSFLQGNFTLVTTPGAGESARSKHSESSNNIDADGDEDWSWISQLLSRYSDHILDHLKEGSYSAYALVLLNSI</sequence>
<feature type="region of interest" description="Disordered" evidence="1">
    <location>
        <begin position="62"/>
        <end position="83"/>
    </location>
</feature>
<name>A0A6J5V2Z6_PRUAR</name>
<dbReference type="PANTHER" id="PTHR17630:SF44">
    <property type="entry name" value="PROTEIN AIM2"/>
    <property type="match status" value="1"/>
</dbReference>